<dbReference type="Proteomes" id="UP000824041">
    <property type="component" value="Unassembled WGS sequence"/>
</dbReference>
<accession>A0A9D2ISK3</accession>
<dbReference type="InterPro" id="IPR013325">
    <property type="entry name" value="RNA_pol_sigma_r2"/>
</dbReference>
<dbReference type="EMBL" id="DXBU01000006">
    <property type="protein sequence ID" value="HIZ21255.1"/>
    <property type="molecule type" value="Genomic_DNA"/>
</dbReference>
<reference evidence="2" key="2">
    <citation type="submission" date="2021-04" db="EMBL/GenBank/DDBJ databases">
        <authorList>
            <person name="Gilroy R."/>
        </authorList>
    </citation>
    <scope>NUCLEOTIDE SEQUENCE</scope>
    <source>
        <strain evidence="2">14324</strain>
    </source>
</reference>
<evidence type="ECO:0000256" key="1">
    <source>
        <dbReference type="SAM" id="Coils"/>
    </source>
</evidence>
<organism evidence="2 3">
    <name type="scientific">Candidatus Blautia faecigallinarum</name>
    <dbReference type="NCBI Taxonomy" id="2838488"/>
    <lineage>
        <taxon>Bacteria</taxon>
        <taxon>Bacillati</taxon>
        <taxon>Bacillota</taxon>
        <taxon>Clostridia</taxon>
        <taxon>Lachnospirales</taxon>
        <taxon>Lachnospiraceae</taxon>
        <taxon>Blautia</taxon>
    </lineage>
</organism>
<evidence type="ECO:0000313" key="2">
    <source>
        <dbReference type="EMBL" id="HIZ21255.1"/>
    </source>
</evidence>
<proteinExistence type="predicted"/>
<feature type="coiled-coil region" evidence="1">
    <location>
        <begin position="200"/>
        <end position="230"/>
    </location>
</feature>
<keyword evidence="1" id="KW-0175">Coiled coil</keyword>
<dbReference type="AlphaFoldDB" id="A0A9D2ISK3"/>
<protein>
    <recommendedName>
        <fullName evidence="4">RNA polymerase sigma factor RpoD</fullName>
    </recommendedName>
</protein>
<dbReference type="SUPFAM" id="SSF88946">
    <property type="entry name" value="Sigma2 domain of RNA polymerase sigma factors"/>
    <property type="match status" value="1"/>
</dbReference>
<gene>
    <name evidence="2" type="ORF">IAA21_00455</name>
</gene>
<reference evidence="2" key="1">
    <citation type="journal article" date="2021" name="PeerJ">
        <title>Extensive microbial diversity within the chicken gut microbiome revealed by metagenomics and culture.</title>
        <authorList>
            <person name="Gilroy R."/>
            <person name="Ravi A."/>
            <person name="Getino M."/>
            <person name="Pursley I."/>
            <person name="Horton D.L."/>
            <person name="Alikhan N.F."/>
            <person name="Baker D."/>
            <person name="Gharbi K."/>
            <person name="Hall N."/>
            <person name="Watson M."/>
            <person name="Adriaenssens E.M."/>
            <person name="Foster-Nyarko E."/>
            <person name="Jarju S."/>
            <person name="Secka A."/>
            <person name="Antonio M."/>
            <person name="Oren A."/>
            <person name="Chaudhuri R.R."/>
            <person name="La Ragione R."/>
            <person name="Hildebrand F."/>
            <person name="Pallen M.J."/>
        </authorList>
    </citation>
    <scope>NUCLEOTIDE SEQUENCE</scope>
    <source>
        <strain evidence="2">14324</strain>
    </source>
</reference>
<sequence>MEVAEFQKKLSDLCALAGENGKVLTTGQLKDILAGTDLDKDQLLKVLSYLKLQGITIEGAVLPEEPEKGSGETADEAPEREQIPLTAQEQAYLEDYRSSLSAFHPSGGKTEELFLRLAGGSEEARNELAGRYMDTAAELAVEMNCQEISLADLIQEANVSLMSALRDCGETVRDDAWLRREIRNGIQKAIKTQQDTRFADDALVAKVEKLESAVKELTEDEEENKFTVNELAILLDMDVEEIQDILRLTGDDK</sequence>
<dbReference type="GO" id="GO:0003677">
    <property type="term" value="F:DNA binding"/>
    <property type="evidence" value="ECO:0007669"/>
    <property type="project" value="InterPro"/>
</dbReference>
<name>A0A9D2ISK3_9FIRM</name>
<comment type="caution">
    <text evidence="2">The sequence shown here is derived from an EMBL/GenBank/DDBJ whole genome shotgun (WGS) entry which is preliminary data.</text>
</comment>
<evidence type="ECO:0000313" key="3">
    <source>
        <dbReference type="Proteomes" id="UP000824041"/>
    </source>
</evidence>
<dbReference type="GO" id="GO:0003700">
    <property type="term" value="F:DNA-binding transcription factor activity"/>
    <property type="evidence" value="ECO:0007669"/>
    <property type="project" value="InterPro"/>
</dbReference>
<dbReference type="Gene3D" id="1.20.120.1810">
    <property type="match status" value="1"/>
</dbReference>
<evidence type="ECO:0008006" key="4">
    <source>
        <dbReference type="Google" id="ProtNLM"/>
    </source>
</evidence>
<dbReference type="GO" id="GO:0006352">
    <property type="term" value="P:DNA-templated transcription initiation"/>
    <property type="evidence" value="ECO:0007669"/>
    <property type="project" value="InterPro"/>
</dbReference>